<evidence type="ECO:0000313" key="3">
    <source>
        <dbReference type="EMBL" id="SNR37479.1"/>
    </source>
</evidence>
<organism evidence="3 4">
    <name type="scientific">Dokdonia pacifica</name>
    <dbReference type="NCBI Taxonomy" id="1627892"/>
    <lineage>
        <taxon>Bacteria</taxon>
        <taxon>Pseudomonadati</taxon>
        <taxon>Bacteroidota</taxon>
        <taxon>Flavobacteriia</taxon>
        <taxon>Flavobacteriales</taxon>
        <taxon>Flavobacteriaceae</taxon>
        <taxon>Dokdonia</taxon>
    </lineage>
</organism>
<dbReference type="Gene3D" id="2.70.70.10">
    <property type="entry name" value="Glucose Permease (Domain IIA)"/>
    <property type="match status" value="1"/>
</dbReference>
<dbReference type="CDD" id="cd12797">
    <property type="entry name" value="M23_peptidase"/>
    <property type="match status" value="1"/>
</dbReference>
<dbReference type="AlphaFoldDB" id="A0A238VVF5"/>
<dbReference type="Pfam" id="PF01551">
    <property type="entry name" value="Peptidase_M23"/>
    <property type="match status" value="1"/>
</dbReference>
<keyword evidence="4" id="KW-1185">Reference proteome</keyword>
<keyword evidence="1" id="KW-0732">Signal</keyword>
<dbReference type="PANTHER" id="PTHR21666">
    <property type="entry name" value="PEPTIDASE-RELATED"/>
    <property type="match status" value="1"/>
</dbReference>
<evidence type="ECO:0000259" key="2">
    <source>
        <dbReference type="Pfam" id="PF01551"/>
    </source>
</evidence>
<dbReference type="InterPro" id="IPR011055">
    <property type="entry name" value="Dup_hybrid_motif"/>
</dbReference>
<sequence>MTKIVTALLFLFIGSYTYAQNEEVTLEYIQENDSIIFQVKSVAIIPIDIVSKQVDTIFPKIVYKEVATVFPNDSVRGFIRVHINDFENLKQARKERKIYTVEAHYGDRRNAKHDSTYLYTLPYQRGRKVEIEQTFFGKSSHKNIASRYAIDFGMRTGDRVYAAREGVVVFAIDHFTEGGKRKELTHKANKIVIAHSDGTLASYAHLMHKGTLVKKGDTVTKGQHIGYSGSTGYSGGPHLHFVVREPGDIAVPIYFEDYEGQVLKRGKRYKRKH</sequence>
<dbReference type="RefSeq" id="WP_089369684.1">
    <property type="nucleotide sequence ID" value="NZ_BMEP01000002.1"/>
</dbReference>
<evidence type="ECO:0000313" key="4">
    <source>
        <dbReference type="Proteomes" id="UP000198379"/>
    </source>
</evidence>
<reference evidence="3 4" key="1">
    <citation type="submission" date="2017-06" db="EMBL/GenBank/DDBJ databases">
        <authorList>
            <person name="Kim H.J."/>
            <person name="Triplett B.A."/>
        </authorList>
    </citation>
    <scope>NUCLEOTIDE SEQUENCE [LARGE SCALE GENOMIC DNA]</scope>
    <source>
        <strain evidence="3 4">DSM 25597</strain>
    </source>
</reference>
<dbReference type="OrthoDB" id="9809488at2"/>
<protein>
    <submittedName>
        <fullName evidence="3">Peptidase family M23</fullName>
    </submittedName>
</protein>
<name>A0A238VVF5_9FLAO</name>
<feature type="domain" description="M23ase beta-sheet core" evidence="2">
    <location>
        <begin position="148"/>
        <end position="247"/>
    </location>
</feature>
<dbReference type="InterPro" id="IPR050570">
    <property type="entry name" value="Cell_wall_metabolism_enzyme"/>
</dbReference>
<dbReference type="EMBL" id="FZNY01000001">
    <property type="protein sequence ID" value="SNR37479.1"/>
    <property type="molecule type" value="Genomic_DNA"/>
</dbReference>
<dbReference type="PANTHER" id="PTHR21666:SF294">
    <property type="entry name" value="PEPTIDASE M23"/>
    <property type="match status" value="1"/>
</dbReference>
<dbReference type="InterPro" id="IPR016047">
    <property type="entry name" value="M23ase_b-sheet_dom"/>
</dbReference>
<dbReference type="GO" id="GO:0004222">
    <property type="term" value="F:metalloendopeptidase activity"/>
    <property type="evidence" value="ECO:0007669"/>
    <property type="project" value="TreeGrafter"/>
</dbReference>
<dbReference type="SUPFAM" id="SSF51261">
    <property type="entry name" value="Duplicated hybrid motif"/>
    <property type="match status" value="1"/>
</dbReference>
<proteinExistence type="predicted"/>
<dbReference type="Proteomes" id="UP000198379">
    <property type="component" value="Unassembled WGS sequence"/>
</dbReference>
<feature type="signal peptide" evidence="1">
    <location>
        <begin position="1"/>
        <end position="19"/>
    </location>
</feature>
<evidence type="ECO:0000256" key="1">
    <source>
        <dbReference type="SAM" id="SignalP"/>
    </source>
</evidence>
<feature type="chain" id="PRO_5012873157" evidence="1">
    <location>
        <begin position="20"/>
        <end position="273"/>
    </location>
</feature>
<accession>A0A238VVF5</accession>
<gene>
    <name evidence="3" type="ORF">SAMN06265376_101327</name>
</gene>